<keyword evidence="1" id="KW-0812">Transmembrane</keyword>
<dbReference type="RefSeq" id="WP_017123656.1">
    <property type="nucleotide sequence ID" value="NZ_JACAQE010000009.1"/>
</dbReference>
<feature type="transmembrane region" description="Helical" evidence="1">
    <location>
        <begin position="129"/>
        <end position="151"/>
    </location>
</feature>
<evidence type="ECO:0000313" key="3">
    <source>
        <dbReference type="Proteomes" id="UP000517547"/>
    </source>
</evidence>
<protein>
    <submittedName>
        <fullName evidence="2">Uncharacterized protein</fullName>
    </submittedName>
</protein>
<feature type="transmembrane region" description="Helical" evidence="1">
    <location>
        <begin position="61"/>
        <end position="81"/>
    </location>
</feature>
<dbReference type="EMBL" id="JACAQE010000009">
    <property type="protein sequence ID" value="NWC17161.1"/>
    <property type="molecule type" value="Genomic_DNA"/>
</dbReference>
<organism evidence="2 3">
    <name type="scientific">Pseudomonas gingeri</name>
    <dbReference type="NCBI Taxonomy" id="117681"/>
    <lineage>
        <taxon>Bacteria</taxon>
        <taxon>Pseudomonadati</taxon>
        <taxon>Pseudomonadota</taxon>
        <taxon>Gammaproteobacteria</taxon>
        <taxon>Pseudomonadales</taxon>
        <taxon>Pseudomonadaceae</taxon>
        <taxon>Pseudomonas</taxon>
    </lineage>
</organism>
<accession>A0A7Y7Y3H8</accession>
<reference evidence="2 3" key="1">
    <citation type="submission" date="2020-04" db="EMBL/GenBank/DDBJ databases">
        <title>Molecular characterization of pseudomonads from Agaricus bisporus reveal novel blotch 2 pathogens in Western Europe.</title>
        <authorList>
            <person name="Taparia T."/>
            <person name="Krijger M."/>
            <person name="Haynes E."/>
            <person name="Elpinstone J.G."/>
            <person name="Noble R."/>
            <person name="Van Der Wolf J."/>
        </authorList>
    </citation>
    <scope>NUCLEOTIDE SEQUENCE [LARGE SCALE GENOMIC DNA]</scope>
    <source>
        <strain evidence="2 3">IPO3738</strain>
    </source>
</reference>
<gene>
    <name evidence="2" type="ORF">HX845_26130</name>
</gene>
<feature type="transmembrane region" description="Helical" evidence="1">
    <location>
        <begin position="88"/>
        <end position="109"/>
    </location>
</feature>
<dbReference type="Proteomes" id="UP000517547">
    <property type="component" value="Unassembled WGS sequence"/>
</dbReference>
<keyword evidence="1" id="KW-1133">Transmembrane helix</keyword>
<sequence length="241" mass="26424">MLDSTVFLLILLLAYVTVEFMLLPHNVENTPNKGLELTIEMLLHALLLGTLLYFLRDNVELALGGSAMTLLVRLLAGTVLPRLGLTSTFLFITRQGMFLALLIGVWLISEQFLSRICDYLSTQANTRNLLVILAYLLVLSPASVLIGSILSPMLKDIAIGGSLKNAGRLIGYLERSLILTFVLLGQWEAVGFLLTAKSILRFNEIQGAEHRPLSEYVLVGTLLSFSISIGIGLIVVLILDL</sequence>
<evidence type="ECO:0000256" key="1">
    <source>
        <dbReference type="SAM" id="Phobius"/>
    </source>
</evidence>
<keyword evidence="1" id="KW-0472">Membrane</keyword>
<feature type="transmembrane region" description="Helical" evidence="1">
    <location>
        <begin position="6"/>
        <end position="23"/>
    </location>
</feature>
<dbReference type="AlphaFoldDB" id="A0A7Y7Y3H8"/>
<feature type="transmembrane region" description="Helical" evidence="1">
    <location>
        <begin position="172"/>
        <end position="196"/>
    </location>
</feature>
<evidence type="ECO:0000313" key="2">
    <source>
        <dbReference type="EMBL" id="NWC17161.1"/>
    </source>
</evidence>
<comment type="caution">
    <text evidence="2">The sequence shown here is derived from an EMBL/GenBank/DDBJ whole genome shotgun (WGS) entry which is preliminary data.</text>
</comment>
<name>A0A7Y7Y3H8_9PSED</name>
<proteinExistence type="predicted"/>
<feature type="transmembrane region" description="Helical" evidence="1">
    <location>
        <begin position="35"/>
        <end position="55"/>
    </location>
</feature>
<feature type="transmembrane region" description="Helical" evidence="1">
    <location>
        <begin position="216"/>
        <end position="239"/>
    </location>
</feature>